<dbReference type="PROSITE" id="PS51318">
    <property type="entry name" value="TAT"/>
    <property type="match status" value="1"/>
</dbReference>
<keyword evidence="6 9" id="KW-0326">Glycosidase</keyword>
<feature type="signal peptide" evidence="9">
    <location>
        <begin position="1"/>
        <end position="24"/>
    </location>
</feature>
<dbReference type="InterPro" id="IPR001524">
    <property type="entry name" value="Glyco_hydro_6_CS"/>
</dbReference>
<dbReference type="EC" id="3.2.1.-" evidence="9"/>
<evidence type="ECO:0000256" key="3">
    <source>
        <dbReference type="ARBA" id="ARBA00023001"/>
    </source>
</evidence>
<dbReference type="Proteomes" id="UP001520654">
    <property type="component" value="Unassembled WGS sequence"/>
</dbReference>
<organism evidence="12 13">
    <name type="scientific">Streptomyces flavotricini</name>
    <dbReference type="NCBI Taxonomy" id="66888"/>
    <lineage>
        <taxon>Bacteria</taxon>
        <taxon>Bacillati</taxon>
        <taxon>Actinomycetota</taxon>
        <taxon>Actinomycetes</taxon>
        <taxon>Kitasatosporales</taxon>
        <taxon>Streptomycetaceae</taxon>
        <taxon>Streptomyces</taxon>
    </lineage>
</organism>
<keyword evidence="1 9" id="KW-0732">Signal</keyword>
<dbReference type="Pfam" id="PF01341">
    <property type="entry name" value="Glyco_hydro_6"/>
    <property type="match status" value="1"/>
</dbReference>
<comment type="caution">
    <text evidence="12">The sequence shown here is derived from an EMBL/GenBank/DDBJ whole genome shotgun (WGS) entry which is preliminary data.</text>
</comment>
<name>A0ABS8E0T0_9ACTN</name>
<evidence type="ECO:0000256" key="5">
    <source>
        <dbReference type="ARBA" id="ARBA00023277"/>
    </source>
</evidence>
<dbReference type="PRINTS" id="PR00733">
    <property type="entry name" value="GLHYDRLASE6"/>
</dbReference>
<evidence type="ECO:0000313" key="13">
    <source>
        <dbReference type="Proteomes" id="UP001520654"/>
    </source>
</evidence>
<dbReference type="PROSITE" id="PS51173">
    <property type="entry name" value="CBM2"/>
    <property type="match status" value="1"/>
</dbReference>
<accession>A0ABS8E0T0</accession>
<feature type="region of interest" description="Disordered" evidence="10">
    <location>
        <begin position="138"/>
        <end position="158"/>
    </location>
</feature>
<gene>
    <name evidence="12" type="ORF">K7B10_07115</name>
</gene>
<keyword evidence="5 9" id="KW-0119">Carbohydrate metabolism</keyword>
<feature type="active site" evidence="8">
    <location>
        <position position="242"/>
    </location>
</feature>
<dbReference type="Gene3D" id="3.20.20.40">
    <property type="entry name" value="1, 4-beta cellobiohydrolase"/>
    <property type="match status" value="1"/>
</dbReference>
<keyword evidence="7 9" id="KW-0624">Polysaccharide degradation</keyword>
<feature type="region of interest" description="Disordered" evidence="10">
    <location>
        <begin position="511"/>
        <end position="530"/>
    </location>
</feature>
<dbReference type="Gene3D" id="2.60.40.290">
    <property type="match status" value="1"/>
</dbReference>
<evidence type="ECO:0000256" key="1">
    <source>
        <dbReference type="ARBA" id="ARBA00022729"/>
    </source>
</evidence>
<dbReference type="SUPFAM" id="SSF49384">
    <property type="entry name" value="Carbohydrate-binding domain"/>
    <property type="match status" value="1"/>
</dbReference>
<dbReference type="InterPro" id="IPR012291">
    <property type="entry name" value="CBM2_carb-bd_dom_sf"/>
</dbReference>
<evidence type="ECO:0000256" key="9">
    <source>
        <dbReference type="RuleBase" id="RU361186"/>
    </source>
</evidence>
<dbReference type="InterPro" id="IPR016288">
    <property type="entry name" value="Beta_cellobiohydrolase"/>
</dbReference>
<dbReference type="Pfam" id="PF00553">
    <property type="entry name" value="CBM_2"/>
    <property type="match status" value="1"/>
</dbReference>
<dbReference type="GO" id="GO:0016787">
    <property type="term" value="F:hydrolase activity"/>
    <property type="evidence" value="ECO:0007669"/>
    <property type="project" value="UniProtKB-KW"/>
</dbReference>
<evidence type="ECO:0000256" key="2">
    <source>
        <dbReference type="ARBA" id="ARBA00022801"/>
    </source>
</evidence>
<evidence type="ECO:0000313" key="12">
    <source>
        <dbReference type="EMBL" id="MCC0094558.1"/>
    </source>
</evidence>
<evidence type="ECO:0000256" key="7">
    <source>
        <dbReference type="ARBA" id="ARBA00023326"/>
    </source>
</evidence>
<keyword evidence="13" id="KW-1185">Reference proteome</keyword>
<dbReference type="SUPFAM" id="SSF51989">
    <property type="entry name" value="Glycosyl hydrolases family 6, cellulases"/>
    <property type="match status" value="1"/>
</dbReference>
<dbReference type="PROSITE" id="PS00655">
    <property type="entry name" value="GLYCOSYL_HYDROL_F6_1"/>
    <property type="match status" value="1"/>
</dbReference>
<evidence type="ECO:0000259" key="11">
    <source>
        <dbReference type="PROSITE" id="PS51173"/>
    </source>
</evidence>
<dbReference type="InterPro" id="IPR008965">
    <property type="entry name" value="CBM2/CBM3_carb-bd_dom_sf"/>
</dbReference>
<dbReference type="InterPro" id="IPR001919">
    <property type="entry name" value="CBD2"/>
</dbReference>
<evidence type="ECO:0000256" key="8">
    <source>
        <dbReference type="PROSITE-ProRule" id="PRU10056"/>
    </source>
</evidence>
<feature type="compositionally biased region" description="Pro residues" evidence="10">
    <location>
        <begin position="144"/>
        <end position="157"/>
    </location>
</feature>
<dbReference type="PIRSF" id="PIRSF001100">
    <property type="entry name" value="Beta_cellobiohydrolase"/>
    <property type="match status" value="1"/>
</dbReference>
<comment type="similarity">
    <text evidence="9">Belongs to the glycosyl hydrolase family 6.</text>
</comment>
<protein>
    <recommendedName>
        <fullName evidence="9">Glucanase</fullName>
        <ecNumber evidence="9">3.2.1.-</ecNumber>
    </recommendedName>
</protein>
<dbReference type="EMBL" id="JAINUL010000001">
    <property type="protein sequence ID" value="MCC0094558.1"/>
    <property type="molecule type" value="Genomic_DNA"/>
</dbReference>
<feature type="chain" id="PRO_5044997572" description="Glucanase" evidence="9">
    <location>
        <begin position="25"/>
        <end position="574"/>
    </location>
</feature>
<evidence type="ECO:0000256" key="6">
    <source>
        <dbReference type="ARBA" id="ARBA00023295"/>
    </source>
</evidence>
<dbReference type="RefSeq" id="WP_229335120.1">
    <property type="nucleotide sequence ID" value="NZ_JAINUL010000001.1"/>
</dbReference>
<keyword evidence="2 9" id="KW-0378">Hydrolase</keyword>
<keyword evidence="4" id="KW-1015">Disulfide bond</keyword>
<dbReference type="PANTHER" id="PTHR34876:SF4">
    <property type="entry name" value="1,4-BETA-D-GLUCAN CELLOBIOHYDROLASE C-RELATED"/>
    <property type="match status" value="1"/>
</dbReference>
<dbReference type="InterPro" id="IPR036434">
    <property type="entry name" value="Beta_cellobiohydrolase_sf"/>
</dbReference>
<dbReference type="PANTHER" id="PTHR34876">
    <property type="match status" value="1"/>
</dbReference>
<evidence type="ECO:0000256" key="4">
    <source>
        <dbReference type="ARBA" id="ARBA00023157"/>
    </source>
</evidence>
<proteinExistence type="inferred from homology"/>
<feature type="domain" description="CBM2" evidence="11">
    <location>
        <begin position="31"/>
        <end position="140"/>
    </location>
</feature>
<keyword evidence="3 9" id="KW-0136">Cellulose degradation</keyword>
<dbReference type="SMART" id="SM00637">
    <property type="entry name" value="CBD_II"/>
    <property type="match status" value="1"/>
</dbReference>
<evidence type="ECO:0000256" key="10">
    <source>
        <dbReference type="SAM" id="MobiDB-lite"/>
    </source>
</evidence>
<sequence>MSRTIPRTALLAALSLVTAAGATATAFGTSAGAATAGCKVEYQISNQWNTGFGANVIVTNTGDPVASWTLEWSYANGQEVTQGWNATITQSGAAVTAKSMSYNGSLATGGSTSFGFNGSHTGTNAVPATFKLNGVTCNGATDPTQPPTTPPTTPPPTGGKVDNPYAGAKMYVNPEWSAHAAAEPGGSRVSNQPTAVWLDRIALVTGTSGTMGLRDHLDAALTQKGGGELVVQLVIYNLPGRDCSALASNGELGPTEIDKYKTQYIDPIAAILAEPKYAGLRIVTTVEIDSLPNLVTNVSGRPTATANCDVMKTNGNYVKGVGYALNKLGSIANVYNYVDAGHHGWLGWDDNLGASAEMFKQAATAEGSTLSNVHGFIVNTANYSALKEDNFKIDDSVNGTSVRQSKWVDWNRYTDELSYAQGMRTKLVSLGFDAHIGMLIDTSRNGWGGTARPTGPGALTSVDTYVNGGRYDRRIHLGNWCNQSGAGLGERPQAAPAAGIDAYVWIKPPGESDGASKEIPNNEGKGFDRMCDPTYTGNVRNGNSMSGALPNAPLAGQWFSAQFQELMKNAYPAL</sequence>
<reference evidence="12 13" key="1">
    <citation type="submission" date="2021-08" db="EMBL/GenBank/DDBJ databases">
        <title>Genomic Architecture of Streptomyces flavotricini NGL1 and Streptomyces erythrochromogenes HMS4 With Differential Plant Beneficial attributes and laccase production capabilities.</title>
        <authorList>
            <person name="Salwan R."/>
            <person name="Kaur R."/>
            <person name="Sharma V."/>
        </authorList>
    </citation>
    <scope>NUCLEOTIDE SEQUENCE [LARGE SCALE GENOMIC DNA]</scope>
    <source>
        <strain evidence="12 13">NGL1</strain>
    </source>
</reference>
<dbReference type="InterPro" id="IPR006311">
    <property type="entry name" value="TAT_signal"/>
</dbReference>